<reference evidence="3" key="1">
    <citation type="submission" date="2017-09" db="EMBL/GenBank/DDBJ databases">
        <title>Complete Genome Sequence of ansamitocin-producing Bacterium Actinosynnema pretiosum X47.</title>
        <authorList>
            <person name="Cao G."/>
            <person name="Zong G."/>
            <person name="Zhong C."/>
            <person name="Fu J."/>
        </authorList>
    </citation>
    <scope>NUCLEOTIDE SEQUENCE [LARGE SCALE GENOMIC DNA]</scope>
    <source>
        <strain evidence="3">X47</strain>
    </source>
</reference>
<dbReference type="RefSeq" id="WP_096492958.1">
    <property type="nucleotide sequence ID" value="NZ_CP023445.1"/>
</dbReference>
<dbReference type="InterPro" id="IPR010071">
    <property type="entry name" value="AA_adenyl_dom"/>
</dbReference>
<dbReference type="InterPro" id="IPR045851">
    <property type="entry name" value="AMP-bd_C_sf"/>
</dbReference>
<proteinExistence type="predicted"/>
<feature type="compositionally biased region" description="Low complexity" evidence="1">
    <location>
        <begin position="563"/>
        <end position="575"/>
    </location>
</feature>
<feature type="region of interest" description="Disordered" evidence="1">
    <location>
        <begin position="563"/>
        <end position="592"/>
    </location>
</feature>
<feature type="domain" description="Carrier" evidence="2">
    <location>
        <begin position="493"/>
        <end position="568"/>
    </location>
</feature>
<dbReference type="GO" id="GO:0005737">
    <property type="term" value="C:cytoplasm"/>
    <property type="evidence" value="ECO:0007669"/>
    <property type="project" value="TreeGrafter"/>
</dbReference>
<name>A0A290Z4Z7_9PSEU</name>
<dbReference type="InterPro" id="IPR020845">
    <property type="entry name" value="AMP-binding_CS"/>
</dbReference>
<dbReference type="Proteomes" id="UP000218505">
    <property type="component" value="Chromosome"/>
</dbReference>
<dbReference type="InterPro" id="IPR042099">
    <property type="entry name" value="ANL_N_sf"/>
</dbReference>
<dbReference type="Pfam" id="PF00550">
    <property type="entry name" value="PP-binding"/>
    <property type="match status" value="1"/>
</dbReference>
<dbReference type="Gene3D" id="3.30.300.30">
    <property type="match status" value="1"/>
</dbReference>
<dbReference type="InterPro" id="IPR000873">
    <property type="entry name" value="AMP-dep_synth/lig_dom"/>
</dbReference>
<dbReference type="SUPFAM" id="SSF56801">
    <property type="entry name" value="Acetyl-CoA synthetase-like"/>
    <property type="match status" value="1"/>
</dbReference>
<dbReference type="GO" id="GO:0044550">
    <property type="term" value="P:secondary metabolite biosynthetic process"/>
    <property type="evidence" value="ECO:0007669"/>
    <property type="project" value="TreeGrafter"/>
</dbReference>
<keyword evidence="4" id="KW-1185">Reference proteome</keyword>
<dbReference type="KEGG" id="apre:CNX65_12635"/>
<dbReference type="PROSITE" id="PS50075">
    <property type="entry name" value="CARRIER"/>
    <property type="match status" value="1"/>
</dbReference>
<dbReference type="PANTHER" id="PTHR45527">
    <property type="entry name" value="NONRIBOSOMAL PEPTIDE SYNTHETASE"/>
    <property type="match status" value="1"/>
</dbReference>
<dbReference type="InterPro" id="IPR036736">
    <property type="entry name" value="ACP-like_sf"/>
</dbReference>
<dbReference type="Gene3D" id="3.40.50.12780">
    <property type="entry name" value="N-terminal domain of ligase-like"/>
    <property type="match status" value="1"/>
</dbReference>
<dbReference type="PROSITE" id="PS00455">
    <property type="entry name" value="AMP_BINDING"/>
    <property type="match status" value="1"/>
</dbReference>
<dbReference type="InterPro" id="IPR009081">
    <property type="entry name" value="PP-bd_ACP"/>
</dbReference>
<dbReference type="EMBL" id="CP023445">
    <property type="protein sequence ID" value="ATE54035.1"/>
    <property type="molecule type" value="Genomic_DNA"/>
</dbReference>
<evidence type="ECO:0000256" key="1">
    <source>
        <dbReference type="SAM" id="MobiDB-lite"/>
    </source>
</evidence>
<dbReference type="Pfam" id="PF00501">
    <property type="entry name" value="AMP-binding"/>
    <property type="match status" value="1"/>
</dbReference>
<dbReference type="CDD" id="cd05930">
    <property type="entry name" value="A_NRPS"/>
    <property type="match status" value="1"/>
</dbReference>
<organism evidence="3 4">
    <name type="scientific">Actinosynnema pretiosum</name>
    <dbReference type="NCBI Taxonomy" id="42197"/>
    <lineage>
        <taxon>Bacteria</taxon>
        <taxon>Bacillati</taxon>
        <taxon>Actinomycetota</taxon>
        <taxon>Actinomycetes</taxon>
        <taxon>Pseudonocardiales</taxon>
        <taxon>Pseudonocardiaceae</taxon>
        <taxon>Actinosynnema</taxon>
    </lineage>
</organism>
<evidence type="ECO:0000313" key="3">
    <source>
        <dbReference type="EMBL" id="ATE54035.1"/>
    </source>
</evidence>
<dbReference type="SUPFAM" id="SSF47336">
    <property type="entry name" value="ACP-like"/>
    <property type="match status" value="1"/>
</dbReference>
<dbReference type="Gene3D" id="1.10.1200.10">
    <property type="entry name" value="ACP-like"/>
    <property type="match status" value="1"/>
</dbReference>
<dbReference type="PANTHER" id="PTHR45527:SF1">
    <property type="entry name" value="FATTY ACID SYNTHASE"/>
    <property type="match status" value="1"/>
</dbReference>
<evidence type="ECO:0000313" key="4">
    <source>
        <dbReference type="Proteomes" id="UP000218505"/>
    </source>
</evidence>
<dbReference type="GO" id="GO:0031177">
    <property type="term" value="F:phosphopantetheine binding"/>
    <property type="evidence" value="ECO:0007669"/>
    <property type="project" value="TreeGrafter"/>
</dbReference>
<sequence>MNAPGAPLTGYELFARWAEDDPSRPAVDDGAEVVTYGALRRHADALATRIAASGVHPGDVVGLLVGGGYEFVVSVLAVWRAGAAHVPLPPAQPRARARIALTDTSAPLVIADHEPSPPIRGPRVLRVDRPGVAAEPADVPGPLAYVLYTSGSTGSPKGVAIGHEGVVNLALAVAEHFGDLDGARVLQFARPTFDAWVWELAMSLLSGGVLCLPPGGAVLAGVELARVLRKLRVTHLSAAPSLLASLPTGGLPHLRTLVSGGEPVTQALVDRWAGRVRLVNAYGPTETTVCATLGECAPGERPTIGRPLRGVTVLLRREDGATAAPGEVGEVLIGGAGVGRGYVNRPEQTDESFLTDPHSDRPGALLYRTGDLARLLPSGDLEFIGRIDRQLNVRGHRVEPGEVEAALCRHPMITGAVVTADGRGGMLAHLETDWAVPVPELRAFLKETLPEHLVPSVFVPVHRLPLTAHGKVDHAALPAPDRSRPLLGHDYVAPRGQVERELAALWSVLLDVDLVGAVDDFAALGGTSVDLLRLRDEVAARWGVRLSAAELVEARTVRLLANRVTTPVPQQRTPPSGSGSRRGRVPEREGNA</sequence>
<dbReference type="GO" id="GO:0043041">
    <property type="term" value="P:amino acid activation for nonribosomal peptide biosynthetic process"/>
    <property type="evidence" value="ECO:0007669"/>
    <property type="project" value="TreeGrafter"/>
</dbReference>
<accession>A0A290Z4Z7</accession>
<gene>
    <name evidence="3" type="ORF">CNX65_12635</name>
</gene>
<dbReference type="AlphaFoldDB" id="A0A290Z4Z7"/>
<protein>
    <recommendedName>
        <fullName evidence="2">Carrier domain-containing protein</fullName>
    </recommendedName>
</protein>
<dbReference type="NCBIfam" id="TIGR01733">
    <property type="entry name" value="AA-adenyl-dom"/>
    <property type="match status" value="1"/>
</dbReference>
<evidence type="ECO:0000259" key="2">
    <source>
        <dbReference type="PROSITE" id="PS50075"/>
    </source>
</evidence>